<keyword evidence="3" id="KW-1185">Reference proteome</keyword>
<evidence type="ECO:0000313" key="2">
    <source>
        <dbReference type="EMBL" id="KAG0464451.1"/>
    </source>
</evidence>
<accession>A0A835Q1E9</accession>
<dbReference type="OrthoDB" id="6350175at2759"/>
<gene>
    <name evidence="2" type="ORF">HPP92_020520</name>
</gene>
<protein>
    <submittedName>
        <fullName evidence="2">Uncharacterized protein</fullName>
    </submittedName>
</protein>
<evidence type="ECO:0000256" key="1">
    <source>
        <dbReference type="SAM" id="MobiDB-lite"/>
    </source>
</evidence>
<comment type="caution">
    <text evidence="2">The sequence shown here is derived from an EMBL/GenBank/DDBJ whole genome shotgun (WGS) entry which is preliminary data.</text>
</comment>
<dbReference type="EMBL" id="JADCNL010000010">
    <property type="protein sequence ID" value="KAG0464451.1"/>
    <property type="molecule type" value="Genomic_DNA"/>
</dbReference>
<reference evidence="2 3" key="1">
    <citation type="journal article" date="2020" name="Nat. Food">
        <title>A phased Vanilla planifolia genome enables genetic improvement of flavour and production.</title>
        <authorList>
            <person name="Hasing T."/>
            <person name="Tang H."/>
            <person name="Brym M."/>
            <person name="Khazi F."/>
            <person name="Huang T."/>
            <person name="Chambers A.H."/>
        </authorList>
    </citation>
    <scope>NUCLEOTIDE SEQUENCE [LARGE SCALE GENOMIC DNA]</scope>
    <source>
        <tissue evidence="2">Leaf</tissue>
    </source>
</reference>
<sequence length="109" mass="12345">MEEMRIRVVEKPGQAQRTLAALEDMAPVAVDLREAFPSIAPIEKREALLKRNGSRSKPPGSGTRSGGWRRNDGDHLRSLAGESRMNHTFFIQRGGNPPPDRKRRRAWRC</sequence>
<proteinExistence type="predicted"/>
<dbReference type="AlphaFoldDB" id="A0A835Q1E9"/>
<dbReference type="Proteomes" id="UP000636800">
    <property type="component" value="Chromosome 10"/>
</dbReference>
<feature type="region of interest" description="Disordered" evidence="1">
    <location>
        <begin position="47"/>
        <end position="109"/>
    </location>
</feature>
<organism evidence="2 3">
    <name type="scientific">Vanilla planifolia</name>
    <name type="common">Vanilla</name>
    <dbReference type="NCBI Taxonomy" id="51239"/>
    <lineage>
        <taxon>Eukaryota</taxon>
        <taxon>Viridiplantae</taxon>
        <taxon>Streptophyta</taxon>
        <taxon>Embryophyta</taxon>
        <taxon>Tracheophyta</taxon>
        <taxon>Spermatophyta</taxon>
        <taxon>Magnoliopsida</taxon>
        <taxon>Liliopsida</taxon>
        <taxon>Asparagales</taxon>
        <taxon>Orchidaceae</taxon>
        <taxon>Vanilloideae</taxon>
        <taxon>Vanilleae</taxon>
        <taxon>Vanilla</taxon>
    </lineage>
</organism>
<name>A0A835Q1E9_VANPL</name>
<evidence type="ECO:0000313" key="3">
    <source>
        <dbReference type="Proteomes" id="UP000636800"/>
    </source>
</evidence>